<sequence length="135" mass="14175">MPPPGSQRYRRQGGALGRQVGAQGAPGRSGPGSHPQSPPLSASRPQLVPSSHDFARLVQAQSAFFLFVRVPTSLGALDCTFGLSMPPPKQHLGSGRTPPPICVGLQFYGGPGRELPVYAIAILGGWPCSENNIYS</sequence>
<dbReference type="EMBL" id="JANPWB010000010">
    <property type="protein sequence ID" value="KAJ1140646.1"/>
    <property type="molecule type" value="Genomic_DNA"/>
</dbReference>
<dbReference type="AlphaFoldDB" id="A0AAV7QJC7"/>
<accession>A0AAV7QJC7</accession>
<comment type="caution">
    <text evidence="2">The sequence shown here is derived from an EMBL/GenBank/DDBJ whole genome shotgun (WGS) entry which is preliminary data.</text>
</comment>
<organism evidence="2 3">
    <name type="scientific">Pleurodeles waltl</name>
    <name type="common">Iberian ribbed newt</name>
    <dbReference type="NCBI Taxonomy" id="8319"/>
    <lineage>
        <taxon>Eukaryota</taxon>
        <taxon>Metazoa</taxon>
        <taxon>Chordata</taxon>
        <taxon>Craniata</taxon>
        <taxon>Vertebrata</taxon>
        <taxon>Euteleostomi</taxon>
        <taxon>Amphibia</taxon>
        <taxon>Batrachia</taxon>
        <taxon>Caudata</taxon>
        <taxon>Salamandroidea</taxon>
        <taxon>Salamandridae</taxon>
        <taxon>Pleurodelinae</taxon>
        <taxon>Pleurodeles</taxon>
    </lineage>
</organism>
<dbReference type="Proteomes" id="UP001066276">
    <property type="component" value="Chromosome 6"/>
</dbReference>
<gene>
    <name evidence="2" type="ORF">NDU88_006995</name>
</gene>
<reference evidence="2" key="1">
    <citation type="journal article" date="2022" name="bioRxiv">
        <title>Sequencing and chromosome-scale assembly of the giantPleurodeles waltlgenome.</title>
        <authorList>
            <person name="Brown T."/>
            <person name="Elewa A."/>
            <person name="Iarovenko S."/>
            <person name="Subramanian E."/>
            <person name="Araus A.J."/>
            <person name="Petzold A."/>
            <person name="Susuki M."/>
            <person name="Suzuki K.-i.T."/>
            <person name="Hayashi T."/>
            <person name="Toyoda A."/>
            <person name="Oliveira C."/>
            <person name="Osipova E."/>
            <person name="Leigh N.D."/>
            <person name="Simon A."/>
            <person name="Yun M.H."/>
        </authorList>
    </citation>
    <scope>NUCLEOTIDE SEQUENCE</scope>
    <source>
        <strain evidence="2">20211129_DDA</strain>
        <tissue evidence="2">Liver</tissue>
    </source>
</reference>
<keyword evidence="3" id="KW-1185">Reference proteome</keyword>
<evidence type="ECO:0000313" key="3">
    <source>
        <dbReference type="Proteomes" id="UP001066276"/>
    </source>
</evidence>
<evidence type="ECO:0000313" key="2">
    <source>
        <dbReference type="EMBL" id="KAJ1140646.1"/>
    </source>
</evidence>
<feature type="region of interest" description="Disordered" evidence="1">
    <location>
        <begin position="1"/>
        <end position="48"/>
    </location>
</feature>
<proteinExistence type="predicted"/>
<name>A0AAV7QJC7_PLEWA</name>
<evidence type="ECO:0000256" key="1">
    <source>
        <dbReference type="SAM" id="MobiDB-lite"/>
    </source>
</evidence>
<protein>
    <submittedName>
        <fullName evidence="2">Uncharacterized protein</fullName>
    </submittedName>
</protein>